<feature type="transmembrane region" description="Helical" evidence="6">
    <location>
        <begin position="440"/>
        <end position="466"/>
    </location>
</feature>
<feature type="transmembrane region" description="Helical" evidence="6">
    <location>
        <begin position="12"/>
        <end position="32"/>
    </location>
</feature>
<evidence type="ECO:0000256" key="2">
    <source>
        <dbReference type="ARBA" id="ARBA00022448"/>
    </source>
</evidence>
<feature type="transmembrane region" description="Helical" evidence="6">
    <location>
        <begin position="145"/>
        <end position="165"/>
    </location>
</feature>
<feature type="transmembrane region" description="Helical" evidence="6">
    <location>
        <begin position="235"/>
        <end position="256"/>
    </location>
</feature>
<dbReference type="PROSITE" id="PS50850">
    <property type="entry name" value="MFS"/>
    <property type="match status" value="1"/>
</dbReference>
<evidence type="ECO:0000256" key="5">
    <source>
        <dbReference type="ARBA" id="ARBA00023136"/>
    </source>
</evidence>
<evidence type="ECO:0000313" key="9">
    <source>
        <dbReference type="Proteomes" id="UP001382455"/>
    </source>
</evidence>
<feature type="transmembrane region" description="Helical" evidence="6">
    <location>
        <begin position="472"/>
        <end position="495"/>
    </location>
</feature>
<dbReference type="PANTHER" id="PTHR19432">
    <property type="entry name" value="SUGAR TRANSPORTER"/>
    <property type="match status" value="1"/>
</dbReference>
<sequence>MTTPVQDKPTLSFWQIWNMCFGFMGIQFGFALQNGNVSRIFQTLGANIDEIPILWIAAPLTGLIVQPIVGYFSDRTWGKLGRRRPFFLYGALATTLALCIMPNSPTLWIAAGMLWIMDAAINVTMEPFRALVGDNLPKKQRGMGYAMQSFFIGVGAVVASALPWMMTNWFGISNTAEAGVIPESVTFSFYFGAVVLLVAVLWTIVTTKEYSPEELAKYEDPEVTLAYSNQGHLPFARIGVALLGLGLLVLAAVYVLSLGKDIVFLGGALSVFGGLFLLSNSMQTRGKTQNGFYTVMSDMMSMPSTMKQLAVVQFFSWFALFAMWIYTTPAVTSFHFGSSDVATKAYNDGADWVGVLFAAYNGFSVIAAIVIPLMVKKLGLKVSHMINLLLGAGGMLSFAFISNSDHLIYAMVAIGFVWASVLSLPYAMLSNALPSNKMGVYMGIFNFFIVIPQMLAATILGALVRFVFDGEAIYALSLGGVSYLIAAIAVTRVTYNK</sequence>
<dbReference type="EMBL" id="JBAWKS010000001">
    <property type="protein sequence ID" value="MEI4549288.1"/>
    <property type="molecule type" value="Genomic_DNA"/>
</dbReference>
<dbReference type="InterPro" id="IPR011701">
    <property type="entry name" value="MFS"/>
</dbReference>
<feature type="transmembrane region" description="Helical" evidence="6">
    <location>
        <begin position="309"/>
        <end position="332"/>
    </location>
</feature>
<feature type="transmembrane region" description="Helical" evidence="6">
    <location>
        <begin position="262"/>
        <end position="279"/>
    </location>
</feature>
<dbReference type="PANTHER" id="PTHR19432:SF35">
    <property type="entry name" value="SOLUTE CARRIER FAMILY 45 MEMBER 3 ISOFORM X1"/>
    <property type="match status" value="1"/>
</dbReference>
<comment type="caution">
    <text evidence="8">The sequence shown here is derived from an EMBL/GenBank/DDBJ whole genome shotgun (WGS) entry which is preliminary data.</text>
</comment>
<feature type="transmembrane region" description="Helical" evidence="6">
    <location>
        <begin position="382"/>
        <end position="401"/>
    </location>
</feature>
<keyword evidence="5 6" id="KW-0472">Membrane</keyword>
<feature type="transmembrane region" description="Helical" evidence="6">
    <location>
        <begin position="52"/>
        <end position="73"/>
    </location>
</feature>
<feature type="transmembrane region" description="Helical" evidence="6">
    <location>
        <begin position="407"/>
        <end position="428"/>
    </location>
</feature>
<dbReference type="Proteomes" id="UP001382455">
    <property type="component" value="Unassembled WGS sequence"/>
</dbReference>
<keyword evidence="3 6" id="KW-0812">Transmembrane</keyword>
<evidence type="ECO:0000256" key="3">
    <source>
        <dbReference type="ARBA" id="ARBA00022692"/>
    </source>
</evidence>
<reference evidence="8 9" key="1">
    <citation type="submission" date="2023-12" db="EMBL/GenBank/DDBJ databases">
        <title>Friends and Foes: Symbiotic and Algicidal bacterial influence on Karenia brevis blooms.</title>
        <authorList>
            <person name="Fei C."/>
            <person name="Mohamed A.R."/>
            <person name="Booker A."/>
            <person name="Arshad M."/>
            <person name="Klass S."/>
            <person name="Ahn S."/>
            <person name="Gilbert P.M."/>
            <person name="Heil C.A."/>
            <person name="Martinez J.M."/>
            <person name="Amin S.A."/>
        </authorList>
    </citation>
    <scope>NUCLEOTIDE SEQUENCE [LARGE SCALE GENOMIC DNA]</scope>
    <source>
        <strain evidence="8 9">CE15</strain>
    </source>
</reference>
<gene>
    <name evidence="8" type="ORF">WAE96_06190</name>
</gene>
<protein>
    <submittedName>
        <fullName evidence="8">MFS transporter</fullName>
    </submittedName>
</protein>
<evidence type="ECO:0000256" key="4">
    <source>
        <dbReference type="ARBA" id="ARBA00022989"/>
    </source>
</evidence>
<evidence type="ECO:0000259" key="7">
    <source>
        <dbReference type="PROSITE" id="PS50850"/>
    </source>
</evidence>
<evidence type="ECO:0000256" key="6">
    <source>
        <dbReference type="SAM" id="Phobius"/>
    </source>
</evidence>
<feature type="transmembrane region" description="Helical" evidence="6">
    <location>
        <begin position="85"/>
        <end position="101"/>
    </location>
</feature>
<keyword evidence="2" id="KW-0813">Transport</keyword>
<dbReference type="InterPro" id="IPR020846">
    <property type="entry name" value="MFS_dom"/>
</dbReference>
<organism evidence="8 9">
    <name type="scientific">Pseudoalteromonas spongiae</name>
    <dbReference type="NCBI Taxonomy" id="298657"/>
    <lineage>
        <taxon>Bacteria</taxon>
        <taxon>Pseudomonadati</taxon>
        <taxon>Pseudomonadota</taxon>
        <taxon>Gammaproteobacteria</taxon>
        <taxon>Alteromonadales</taxon>
        <taxon>Pseudoalteromonadaceae</taxon>
        <taxon>Pseudoalteromonas</taxon>
    </lineage>
</organism>
<dbReference type="SUPFAM" id="SSF103473">
    <property type="entry name" value="MFS general substrate transporter"/>
    <property type="match status" value="1"/>
</dbReference>
<name>A0ABU8EQQ5_9GAMM</name>
<dbReference type="Gene3D" id="1.20.1250.20">
    <property type="entry name" value="MFS general substrate transporter like domains"/>
    <property type="match status" value="2"/>
</dbReference>
<evidence type="ECO:0000256" key="1">
    <source>
        <dbReference type="ARBA" id="ARBA00004141"/>
    </source>
</evidence>
<proteinExistence type="predicted"/>
<dbReference type="Pfam" id="PF07690">
    <property type="entry name" value="MFS_1"/>
    <property type="match status" value="1"/>
</dbReference>
<keyword evidence="9" id="KW-1185">Reference proteome</keyword>
<feature type="transmembrane region" description="Helical" evidence="6">
    <location>
        <begin position="185"/>
        <end position="205"/>
    </location>
</feature>
<dbReference type="RefSeq" id="WP_336434891.1">
    <property type="nucleotide sequence ID" value="NZ_JBAWKS010000001.1"/>
</dbReference>
<feature type="transmembrane region" description="Helical" evidence="6">
    <location>
        <begin position="352"/>
        <end position="375"/>
    </location>
</feature>
<feature type="domain" description="Major facilitator superfamily (MFS) profile" evidence="7">
    <location>
        <begin position="305"/>
        <end position="497"/>
    </location>
</feature>
<evidence type="ECO:0000313" key="8">
    <source>
        <dbReference type="EMBL" id="MEI4549288.1"/>
    </source>
</evidence>
<comment type="subcellular location">
    <subcellularLocation>
        <location evidence="1">Membrane</location>
        <topology evidence="1">Multi-pass membrane protein</topology>
    </subcellularLocation>
</comment>
<accession>A0ABU8EQQ5</accession>
<dbReference type="InterPro" id="IPR036259">
    <property type="entry name" value="MFS_trans_sf"/>
</dbReference>
<keyword evidence="4 6" id="KW-1133">Transmembrane helix</keyword>